<organism evidence="1 2">
    <name type="scientific">Irregularibacter muris</name>
    <dbReference type="NCBI Taxonomy" id="1796619"/>
    <lineage>
        <taxon>Bacteria</taxon>
        <taxon>Bacillati</taxon>
        <taxon>Bacillota</taxon>
        <taxon>Clostridia</taxon>
        <taxon>Eubacteriales</taxon>
        <taxon>Eubacteriaceae</taxon>
        <taxon>Irregularibacter</taxon>
    </lineage>
</organism>
<evidence type="ECO:0000313" key="1">
    <source>
        <dbReference type="EMBL" id="MCR1899288.1"/>
    </source>
</evidence>
<accession>A0AAE3HIM0</accession>
<gene>
    <name evidence="1" type="ORF">NSA47_09870</name>
</gene>
<sequence>MINAVSISTRVEKIIDDKTVEGFIHSVFDQACNIQLADNNLIGLISSKYGDNPYSISLDLAAGQTMKSLSLQQGMKVIINRERIRSVVGAFHINLQNTISWDPSLVTDFQHRLGKAQLKNNLRIVLRVLIEQGNFYGIGPLVFEYPEVIKFYNYQELGKDFSGNHYSEFIAPRIKELMYGIVEKEKSLIQNMLKRIVGFGPGLTPSADDLLVGMMAALYYVGQYCQEDLKVISYLKDGLIKEITNQTTLVSQQMLIAATRGEFARPIKELCIALVTSENKKDLEKAVQEAINLGSTSGTDTMVGLLLGAFIIYNYYV</sequence>
<name>A0AAE3HIM0_9FIRM</name>
<dbReference type="Pfam" id="PF11392">
    <property type="entry name" value="AllH"/>
    <property type="match status" value="1"/>
</dbReference>
<comment type="caution">
    <text evidence="1">The sequence shown here is derived from an EMBL/GenBank/DDBJ whole genome shotgun (WGS) entry which is preliminary data.</text>
</comment>
<dbReference type="AlphaFoldDB" id="A0AAE3HIM0"/>
<protein>
    <submittedName>
        <fullName evidence="1">DUF2877 domain-containing protein</fullName>
    </submittedName>
</protein>
<dbReference type="RefSeq" id="WP_257531476.1">
    <property type="nucleotide sequence ID" value="NZ_JANKAS010000008.1"/>
</dbReference>
<proteinExistence type="predicted"/>
<dbReference type="Proteomes" id="UP001205748">
    <property type="component" value="Unassembled WGS sequence"/>
</dbReference>
<reference evidence="1" key="1">
    <citation type="submission" date="2022-07" db="EMBL/GenBank/DDBJ databases">
        <title>Enhanced cultured diversity of the mouse gut microbiota enables custom-made synthetic communities.</title>
        <authorList>
            <person name="Afrizal A."/>
        </authorList>
    </citation>
    <scope>NUCLEOTIDE SEQUENCE</scope>
    <source>
        <strain evidence="1">DSM 28593</strain>
    </source>
</reference>
<keyword evidence="2" id="KW-1185">Reference proteome</keyword>
<dbReference type="InterPro" id="IPR021530">
    <property type="entry name" value="AllH-like"/>
</dbReference>
<evidence type="ECO:0000313" key="2">
    <source>
        <dbReference type="Proteomes" id="UP001205748"/>
    </source>
</evidence>
<dbReference type="EMBL" id="JANKAS010000008">
    <property type="protein sequence ID" value="MCR1899288.1"/>
    <property type="molecule type" value="Genomic_DNA"/>
</dbReference>